<name>A0AAJ7N4E6_9HYME</name>
<gene>
    <name evidence="2" type="primary">LOC108623210</name>
</gene>
<proteinExistence type="predicted"/>
<dbReference type="GeneID" id="108623210"/>
<reference evidence="2" key="1">
    <citation type="submission" date="2025-08" db="UniProtKB">
        <authorList>
            <consortium name="RefSeq"/>
        </authorList>
    </citation>
    <scope>IDENTIFICATION</scope>
    <source>
        <tissue evidence="2">Whole body</tissue>
    </source>
</reference>
<dbReference type="RefSeq" id="XP_017877059.1">
    <property type="nucleotide sequence ID" value="XM_018021570.2"/>
</dbReference>
<dbReference type="AlphaFoldDB" id="A0AAJ7N4E6"/>
<keyword evidence="1" id="KW-1185">Reference proteome</keyword>
<dbReference type="Proteomes" id="UP000694925">
    <property type="component" value="Unplaced"/>
</dbReference>
<accession>A0AAJ7N4E6</accession>
<evidence type="ECO:0000313" key="1">
    <source>
        <dbReference type="Proteomes" id="UP000694925"/>
    </source>
</evidence>
<protein>
    <submittedName>
        <fullName evidence="2">Uncharacterized protein LOC108623210</fullName>
    </submittedName>
</protein>
<dbReference type="KEGG" id="ccal:108623210"/>
<evidence type="ECO:0000313" key="2">
    <source>
        <dbReference type="RefSeq" id="XP_017877059.1"/>
    </source>
</evidence>
<sequence>MRRSPAKSPNKFKNFKLDHSSKCRLARFLVNDLKNYGPANLIHIGAISSFIGRPIRIWHLNHRVCTLNESSPKNPVIDIEYHECKPNSVGHWTLLGNRDPAKYNVDVELNSCLFAVVAAQIGEKPTNLRTNVITFLKNDPKNLVTQIDKFLIANNGALMNGGARYIGTTPSHAGTILDNSQNVLCHGCRAYGHPRGHASHRNATGDYDSVENYSRLTRSMKSGFLSRSDQNRVAHLSLRHEKARLAMQELNNGSTSEVVALTRRELNNNNNSLPKMREYYDGEPIDGEQDIMQVKLIMRHHNSKYRDADADVFVHTFYPMS</sequence>
<organism evidence="1 2">
    <name type="scientific">Ceratina calcarata</name>
    <dbReference type="NCBI Taxonomy" id="156304"/>
    <lineage>
        <taxon>Eukaryota</taxon>
        <taxon>Metazoa</taxon>
        <taxon>Ecdysozoa</taxon>
        <taxon>Arthropoda</taxon>
        <taxon>Hexapoda</taxon>
        <taxon>Insecta</taxon>
        <taxon>Pterygota</taxon>
        <taxon>Neoptera</taxon>
        <taxon>Endopterygota</taxon>
        <taxon>Hymenoptera</taxon>
        <taxon>Apocrita</taxon>
        <taxon>Aculeata</taxon>
        <taxon>Apoidea</taxon>
        <taxon>Anthophila</taxon>
        <taxon>Apidae</taxon>
        <taxon>Ceratina</taxon>
        <taxon>Zadontomerus</taxon>
    </lineage>
</organism>